<sequence length="66" mass="6941">MSIYKGLLMLEGYLTHVERVEDAPCSRDGGATESRPVASRRPSPLRAVPAPEPVVEEPGCAAGGCC</sequence>
<accession>A0ABX7NYH1</accession>
<evidence type="ECO:0000313" key="2">
    <source>
        <dbReference type="EMBL" id="QSQ23970.1"/>
    </source>
</evidence>
<dbReference type="EMBL" id="CP071090">
    <property type="protein sequence ID" value="QSQ23970.1"/>
    <property type="molecule type" value="Genomic_DNA"/>
</dbReference>
<reference evidence="2 3" key="1">
    <citation type="submission" date="2021-02" db="EMBL/GenBank/DDBJ databases">
        <title>De Novo genome assembly of isolated myxobacteria.</title>
        <authorList>
            <person name="Stevens D.C."/>
        </authorList>
    </citation>
    <scope>NUCLEOTIDE SEQUENCE [LARGE SCALE GENOMIC DNA]</scope>
    <source>
        <strain evidence="3">SCPEA02</strain>
    </source>
</reference>
<feature type="region of interest" description="Disordered" evidence="1">
    <location>
        <begin position="24"/>
        <end position="53"/>
    </location>
</feature>
<keyword evidence="3" id="KW-1185">Reference proteome</keyword>
<name>A0ABX7NYH1_9BACT</name>
<gene>
    <name evidence="2" type="ORF">JY651_03030</name>
</gene>
<dbReference type="RefSeq" id="WP_206725540.1">
    <property type="nucleotide sequence ID" value="NZ_CP071090.1"/>
</dbReference>
<evidence type="ECO:0000313" key="3">
    <source>
        <dbReference type="Proteomes" id="UP000662747"/>
    </source>
</evidence>
<organism evidence="2 3">
    <name type="scientific">Pyxidicoccus parkwayensis</name>
    <dbReference type="NCBI Taxonomy" id="2813578"/>
    <lineage>
        <taxon>Bacteria</taxon>
        <taxon>Pseudomonadati</taxon>
        <taxon>Myxococcota</taxon>
        <taxon>Myxococcia</taxon>
        <taxon>Myxococcales</taxon>
        <taxon>Cystobacterineae</taxon>
        <taxon>Myxococcaceae</taxon>
        <taxon>Pyxidicoccus</taxon>
    </lineage>
</organism>
<protein>
    <submittedName>
        <fullName evidence="2">Uncharacterized protein</fullName>
    </submittedName>
</protein>
<proteinExistence type="predicted"/>
<evidence type="ECO:0000256" key="1">
    <source>
        <dbReference type="SAM" id="MobiDB-lite"/>
    </source>
</evidence>
<dbReference type="Proteomes" id="UP000662747">
    <property type="component" value="Chromosome"/>
</dbReference>